<feature type="domain" description="DUF5106" evidence="2">
    <location>
        <begin position="32"/>
        <end position="185"/>
    </location>
</feature>
<keyword evidence="4" id="KW-1185">Reference proteome</keyword>
<dbReference type="KEGG" id="mgod:E7746_11380"/>
<dbReference type="Proteomes" id="UP000297031">
    <property type="component" value="Chromosome"/>
</dbReference>
<reference evidence="3 4" key="1">
    <citation type="submission" date="2019-02" db="EMBL/GenBank/DDBJ databases">
        <title>Isolation and identification of novel species under the genus Muribaculum.</title>
        <authorList>
            <person name="Miyake S."/>
            <person name="Ding Y."/>
            <person name="Low A."/>
            <person name="Soh M."/>
            <person name="Seedorf H."/>
        </authorList>
    </citation>
    <scope>NUCLEOTIDE SEQUENCE [LARGE SCALE GENOMIC DNA]</scope>
    <source>
        <strain evidence="3 4">TLL-A4</strain>
    </source>
</reference>
<sequence>MNLYNLKLLKATFVTLVMLLVMSCNSPAGRNASAATDTPVDTISRPESAMELVVPEAPATMTDPQEMAGYVAIHFWDNMDFSDTIRVNDDRFMEHHFANYFSVFPYVSADDAVKAAGRLVKLSEVTPASLGRVLRVTRRFLTSPNSSMRDEELYYIFLEAASRSDSLDDASRVKVEDGIKEVLKNRQGTPAADFKVIDNRGKATTLYGEAKAGQCRLVVFYDPECSHCHEIIEELKQLDVLAYAVEAGLVKVMAVYADGDSDVWERSRDSMPGDWMNCMSPGGEIEEKEIYSLPAMPVLYLIAPDNSVILKDPPLPLLADWLYNEMSAE</sequence>
<evidence type="ECO:0000259" key="2">
    <source>
        <dbReference type="Pfam" id="PF17127"/>
    </source>
</evidence>
<dbReference type="InterPro" id="IPR033395">
    <property type="entry name" value="DUF5106"/>
</dbReference>
<dbReference type="RefSeq" id="WP_136410867.1">
    <property type="nucleotide sequence ID" value="NZ_CP039393.1"/>
</dbReference>
<dbReference type="Pfam" id="PF17127">
    <property type="entry name" value="DUF5106"/>
    <property type="match status" value="1"/>
</dbReference>
<dbReference type="InterPro" id="IPR036249">
    <property type="entry name" value="Thioredoxin-like_sf"/>
</dbReference>
<protein>
    <submittedName>
        <fullName evidence="3">DUF5106 domain-containing protein</fullName>
    </submittedName>
</protein>
<dbReference type="PROSITE" id="PS51257">
    <property type="entry name" value="PROKAR_LIPOPROTEIN"/>
    <property type="match status" value="1"/>
</dbReference>
<dbReference type="SUPFAM" id="SSF52833">
    <property type="entry name" value="Thioredoxin-like"/>
    <property type="match status" value="1"/>
</dbReference>
<dbReference type="AlphaFoldDB" id="A0A4P7VQ93"/>
<evidence type="ECO:0000256" key="1">
    <source>
        <dbReference type="SAM" id="SignalP"/>
    </source>
</evidence>
<organism evidence="3 4">
    <name type="scientific">Muribaculum gordoncarteri</name>
    <dbReference type="NCBI Taxonomy" id="2530390"/>
    <lineage>
        <taxon>Bacteria</taxon>
        <taxon>Pseudomonadati</taxon>
        <taxon>Bacteroidota</taxon>
        <taxon>Bacteroidia</taxon>
        <taxon>Bacteroidales</taxon>
        <taxon>Muribaculaceae</taxon>
        <taxon>Muribaculum</taxon>
    </lineage>
</organism>
<dbReference type="EMBL" id="CP039393">
    <property type="protein sequence ID" value="QCD36443.1"/>
    <property type="molecule type" value="Genomic_DNA"/>
</dbReference>
<gene>
    <name evidence="3" type="ORF">E7746_11380</name>
</gene>
<evidence type="ECO:0000313" key="4">
    <source>
        <dbReference type="Proteomes" id="UP000297031"/>
    </source>
</evidence>
<name>A0A4P7VQ93_9BACT</name>
<keyword evidence="1" id="KW-0732">Signal</keyword>
<evidence type="ECO:0000313" key="3">
    <source>
        <dbReference type="EMBL" id="QCD36443.1"/>
    </source>
</evidence>
<feature type="chain" id="PRO_5021003061" evidence="1">
    <location>
        <begin position="29"/>
        <end position="329"/>
    </location>
</feature>
<accession>A0A4P7VQ93</accession>
<feature type="signal peptide" evidence="1">
    <location>
        <begin position="1"/>
        <end position="28"/>
    </location>
</feature>
<dbReference type="OrthoDB" id="9805634at2"/>
<dbReference type="Gene3D" id="3.40.30.10">
    <property type="entry name" value="Glutaredoxin"/>
    <property type="match status" value="1"/>
</dbReference>
<proteinExistence type="predicted"/>